<dbReference type="PANTHER" id="PTHR43390:SF1">
    <property type="entry name" value="CHLOROPLAST PROCESSING PEPTIDASE"/>
    <property type="match status" value="1"/>
</dbReference>
<dbReference type="CDD" id="cd06462">
    <property type="entry name" value="Peptidase_S24_S26"/>
    <property type="match status" value="1"/>
</dbReference>
<feature type="domain" description="Peptidase S26" evidence="4">
    <location>
        <begin position="105"/>
        <end position="144"/>
    </location>
</feature>
<dbReference type="InterPro" id="IPR015927">
    <property type="entry name" value="Peptidase_S24_S26A/B/C"/>
</dbReference>
<evidence type="ECO:0000256" key="2">
    <source>
        <dbReference type="ARBA" id="ARBA00009370"/>
    </source>
</evidence>
<dbReference type="InterPro" id="IPR000223">
    <property type="entry name" value="Pept_S26A_signal_pept_1"/>
</dbReference>
<comment type="caution">
    <text evidence="5">The sequence shown here is derived from an EMBL/GenBank/DDBJ whole genome shotgun (WGS) entry which is preliminary data.</text>
</comment>
<protein>
    <submittedName>
        <fullName evidence="5">S26 family signal peptidase</fullName>
    </submittedName>
</protein>
<sequence>MAVVSGLGAAAAAVGRRRYVAVTVSGASMEPSFHHGDRVLVRRGRTGTPGQVVVAEHPVMGRPWAEPPLSGSASVRALAGRSWMIKRVVAVEGDPVPRLDVLAAAGEGRVPPGSLVLIGDNAEASADSRFFGYFPAERVLGVAVRRLG</sequence>
<organism evidence="5 6">
    <name type="scientific">Actinocorallia longicatena</name>
    <dbReference type="NCBI Taxonomy" id="111803"/>
    <lineage>
        <taxon>Bacteria</taxon>
        <taxon>Bacillati</taxon>
        <taxon>Actinomycetota</taxon>
        <taxon>Actinomycetes</taxon>
        <taxon>Streptosporangiales</taxon>
        <taxon>Thermomonosporaceae</taxon>
        <taxon>Actinocorallia</taxon>
    </lineage>
</organism>
<name>A0ABP6Q9J4_9ACTN</name>
<dbReference type="EMBL" id="BAAAUV010000006">
    <property type="protein sequence ID" value="GAA3211783.1"/>
    <property type="molecule type" value="Genomic_DNA"/>
</dbReference>
<evidence type="ECO:0000259" key="4">
    <source>
        <dbReference type="Pfam" id="PF10502"/>
    </source>
</evidence>
<dbReference type="SUPFAM" id="SSF51306">
    <property type="entry name" value="LexA/Signal peptidase"/>
    <property type="match status" value="1"/>
</dbReference>
<evidence type="ECO:0000259" key="3">
    <source>
        <dbReference type="Pfam" id="PF00717"/>
    </source>
</evidence>
<dbReference type="Pfam" id="PF10502">
    <property type="entry name" value="Peptidase_S26"/>
    <property type="match status" value="1"/>
</dbReference>
<dbReference type="Gene3D" id="2.10.109.10">
    <property type="entry name" value="Umud Fragment, subunit A"/>
    <property type="match status" value="1"/>
</dbReference>
<dbReference type="PANTHER" id="PTHR43390">
    <property type="entry name" value="SIGNAL PEPTIDASE I"/>
    <property type="match status" value="1"/>
</dbReference>
<dbReference type="InterPro" id="IPR036286">
    <property type="entry name" value="LexA/Signal_pep-like_sf"/>
</dbReference>
<reference evidence="6" key="1">
    <citation type="journal article" date="2019" name="Int. J. Syst. Evol. Microbiol.">
        <title>The Global Catalogue of Microorganisms (GCM) 10K type strain sequencing project: providing services to taxonomists for standard genome sequencing and annotation.</title>
        <authorList>
            <consortium name="The Broad Institute Genomics Platform"/>
            <consortium name="The Broad Institute Genome Sequencing Center for Infectious Disease"/>
            <person name="Wu L."/>
            <person name="Ma J."/>
        </authorList>
    </citation>
    <scope>NUCLEOTIDE SEQUENCE [LARGE SCALE GENOMIC DNA]</scope>
    <source>
        <strain evidence="6">JCM 9377</strain>
    </source>
</reference>
<accession>A0ABP6Q9J4</accession>
<evidence type="ECO:0000313" key="6">
    <source>
        <dbReference type="Proteomes" id="UP001501237"/>
    </source>
</evidence>
<keyword evidence="6" id="KW-1185">Reference proteome</keyword>
<gene>
    <name evidence="5" type="ORF">GCM10010468_30690</name>
</gene>
<comment type="similarity">
    <text evidence="2">Belongs to the peptidase S26 family.</text>
</comment>
<proteinExistence type="inferred from homology"/>
<dbReference type="Proteomes" id="UP001501237">
    <property type="component" value="Unassembled WGS sequence"/>
</dbReference>
<evidence type="ECO:0000313" key="5">
    <source>
        <dbReference type="EMBL" id="GAA3211783.1"/>
    </source>
</evidence>
<dbReference type="Pfam" id="PF00717">
    <property type="entry name" value="Peptidase_S24"/>
    <property type="match status" value="1"/>
</dbReference>
<dbReference type="InterPro" id="IPR019533">
    <property type="entry name" value="Peptidase_S26"/>
</dbReference>
<dbReference type="PRINTS" id="PR00727">
    <property type="entry name" value="LEADERPTASE"/>
</dbReference>
<feature type="domain" description="Peptidase S24/S26A/S26B/S26C" evidence="3">
    <location>
        <begin position="16"/>
        <end position="57"/>
    </location>
</feature>
<evidence type="ECO:0000256" key="1">
    <source>
        <dbReference type="ARBA" id="ARBA00004401"/>
    </source>
</evidence>
<comment type="subcellular location">
    <subcellularLocation>
        <location evidence="1">Cell membrane</location>
        <topology evidence="1">Single-pass type II membrane protein</topology>
    </subcellularLocation>
</comment>